<accession>A0ABD3FVC6</accession>
<evidence type="ECO:0008006" key="4">
    <source>
        <dbReference type="Google" id="ProtNLM"/>
    </source>
</evidence>
<name>A0ABD3FVC6_9STRA</name>
<protein>
    <recommendedName>
        <fullName evidence="4">Cysteine-rich protein</fullName>
    </recommendedName>
</protein>
<evidence type="ECO:0000313" key="2">
    <source>
        <dbReference type="EMBL" id="KAL3669564.1"/>
    </source>
</evidence>
<organism evidence="2 3">
    <name type="scientific">Phytophthora oleae</name>
    <dbReference type="NCBI Taxonomy" id="2107226"/>
    <lineage>
        <taxon>Eukaryota</taxon>
        <taxon>Sar</taxon>
        <taxon>Stramenopiles</taxon>
        <taxon>Oomycota</taxon>
        <taxon>Peronosporomycetes</taxon>
        <taxon>Peronosporales</taxon>
        <taxon>Peronosporaceae</taxon>
        <taxon>Phytophthora</taxon>
    </lineage>
</organism>
<evidence type="ECO:0000256" key="1">
    <source>
        <dbReference type="SAM" id="SignalP"/>
    </source>
</evidence>
<sequence>MRGFLLLLLALAAALASATYTQKTTVCNLACERGTTCKLQEVMCVKAPCNPIPTCVPIESEPACTKTCPKNEVCQINSDDNSQYCYNLCAATTCLTGTTCQLEQVQCIRAPCPPVAVCKPIKTPCTKRVLRKTDNE</sequence>
<feature type="signal peptide" evidence="1">
    <location>
        <begin position="1"/>
        <end position="18"/>
    </location>
</feature>
<reference evidence="2 3" key="1">
    <citation type="submission" date="2024-09" db="EMBL/GenBank/DDBJ databases">
        <title>Genome sequencing and assembly of Phytophthora oleae, isolate VK10A, causative agent of rot of olive drupes.</title>
        <authorList>
            <person name="Conti Taguali S."/>
            <person name="Riolo M."/>
            <person name="La Spada F."/>
            <person name="Cacciola S.O."/>
            <person name="Dionisio G."/>
        </authorList>
    </citation>
    <scope>NUCLEOTIDE SEQUENCE [LARGE SCALE GENOMIC DNA]</scope>
    <source>
        <strain evidence="2 3">VK10A</strain>
    </source>
</reference>
<keyword evidence="1" id="KW-0732">Signal</keyword>
<keyword evidence="3" id="KW-1185">Reference proteome</keyword>
<dbReference type="EMBL" id="JBIMZQ010000008">
    <property type="protein sequence ID" value="KAL3669564.1"/>
    <property type="molecule type" value="Genomic_DNA"/>
</dbReference>
<feature type="chain" id="PRO_5044809451" description="Cysteine-rich protein" evidence="1">
    <location>
        <begin position="19"/>
        <end position="136"/>
    </location>
</feature>
<gene>
    <name evidence="2" type="ORF">V7S43_004951</name>
</gene>
<dbReference type="AlphaFoldDB" id="A0ABD3FVC6"/>
<proteinExistence type="predicted"/>
<dbReference type="Proteomes" id="UP001632037">
    <property type="component" value="Unassembled WGS sequence"/>
</dbReference>
<evidence type="ECO:0000313" key="3">
    <source>
        <dbReference type="Proteomes" id="UP001632037"/>
    </source>
</evidence>
<comment type="caution">
    <text evidence="2">The sequence shown here is derived from an EMBL/GenBank/DDBJ whole genome shotgun (WGS) entry which is preliminary data.</text>
</comment>